<reference evidence="5" key="1">
    <citation type="journal article" date="2023" name="Mol. Phylogenet. Evol.">
        <title>Genome-scale phylogeny and comparative genomics of the fungal order Sordariales.</title>
        <authorList>
            <person name="Hensen N."/>
            <person name="Bonometti L."/>
            <person name="Westerberg I."/>
            <person name="Brannstrom I.O."/>
            <person name="Guillou S."/>
            <person name="Cros-Aarteil S."/>
            <person name="Calhoun S."/>
            <person name="Haridas S."/>
            <person name="Kuo A."/>
            <person name="Mondo S."/>
            <person name="Pangilinan J."/>
            <person name="Riley R."/>
            <person name="LaButti K."/>
            <person name="Andreopoulos B."/>
            <person name="Lipzen A."/>
            <person name="Chen C."/>
            <person name="Yan M."/>
            <person name="Daum C."/>
            <person name="Ng V."/>
            <person name="Clum A."/>
            <person name="Steindorff A."/>
            <person name="Ohm R.A."/>
            <person name="Martin F."/>
            <person name="Silar P."/>
            <person name="Natvig D.O."/>
            <person name="Lalanne C."/>
            <person name="Gautier V."/>
            <person name="Ament-Velasquez S.L."/>
            <person name="Kruys A."/>
            <person name="Hutchinson M.I."/>
            <person name="Powell A.J."/>
            <person name="Barry K."/>
            <person name="Miller A.N."/>
            <person name="Grigoriev I.V."/>
            <person name="Debuchy R."/>
            <person name="Gladieux P."/>
            <person name="Hiltunen Thoren M."/>
            <person name="Johannesson H."/>
        </authorList>
    </citation>
    <scope>NUCLEOTIDE SEQUENCE</scope>
    <source>
        <strain evidence="5">CBS 892.96</strain>
    </source>
</reference>
<feature type="region of interest" description="Disordered" evidence="2">
    <location>
        <begin position="1210"/>
        <end position="1298"/>
    </location>
</feature>
<feature type="compositionally biased region" description="Polar residues" evidence="2">
    <location>
        <begin position="359"/>
        <end position="404"/>
    </location>
</feature>
<feature type="domain" description="SEC7" evidence="4">
    <location>
        <begin position="506"/>
        <end position="665"/>
    </location>
</feature>
<feature type="compositionally biased region" description="Polar residues" evidence="2">
    <location>
        <begin position="454"/>
        <end position="464"/>
    </location>
</feature>
<organism evidence="5 6">
    <name type="scientific">Triangularia setosa</name>
    <dbReference type="NCBI Taxonomy" id="2587417"/>
    <lineage>
        <taxon>Eukaryota</taxon>
        <taxon>Fungi</taxon>
        <taxon>Dikarya</taxon>
        <taxon>Ascomycota</taxon>
        <taxon>Pezizomycotina</taxon>
        <taxon>Sordariomycetes</taxon>
        <taxon>Sordariomycetidae</taxon>
        <taxon>Sordariales</taxon>
        <taxon>Podosporaceae</taxon>
        <taxon>Triangularia</taxon>
    </lineage>
</organism>
<evidence type="ECO:0000313" key="6">
    <source>
        <dbReference type="Proteomes" id="UP001302321"/>
    </source>
</evidence>
<feature type="compositionally biased region" description="Polar residues" evidence="2">
    <location>
        <begin position="1086"/>
        <end position="1136"/>
    </location>
</feature>
<evidence type="ECO:0000256" key="2">
    <source>
        <dbReference type="SAM" id="MobiDB-lite"/>
    </source>
</evidence>
<feature type="region of interest" description="Disordered" evidence="2">
    <location>
        <begin position="252"/>
        <end position="302"/>
    </location>
</feature>
<feature type="domain" description="PH" evidence="3">
    <location>
        <begin position="792"/>
        <end position="921"/>
    </location>
</feature>
<proteinExistence type="predicted"/>
<dbReference type="PANTHER" id="PTHR10663:SF405">
    <property type="entry name" value="ARF GUANINE NUCLEOTIDE EXCHANGE FACTOR SYT1"/>
    <property type="match status" value="1"/>
</dbReference>
<dbReference type="Gene3D" id="2.30.29.30">
    <property type="entry name" value="Pleckstrin-homology domain (PH domain)/Phosphotyrosine-binding domain (PTB)"/>
    <property type="match status" value="1"/>
</dbReference>
<dbReference type="SUPFAM" id="SSF50729">
    <property type="entry name" value="PH domain-like"/>
    <property type="match status" value="1"/>
</dbReference>
<evidence type="ECO:0000313" key="5">
    <source>
        <dbReference type="EMBL" id="KAK4179199.1"/>
    </source>
</evidence>
<keyword evidence="6" id="KW-1185">Reference proteome</keyword>
<dbReference type="Pfam" id="PF01369">
    <property type="entry name" value="Sec7"/>
    <property type="match status" value="1"/>
</dbReference>
<feature type="compositionally biased region" description="Pro residues" evidence="2">
    <location>
        <begin position="60"/>
        <end position="69"/>
    </location>
</feature>
<dbReference type="SUPFAM" id="SSF48425">
    <property type="entry name" value="Sec7 domain"/>
    <property type="match status" value="1"/>
</dbReference>
<feature type="compositionally biased region" description="Low complexity" evidence="2">
    <location>
        <begin position="40"/>
        <end position="59"/>
    </location>
</feature>
<feature type="region of interest" description="Disordered" evidence="2">
    <location>
        <begin position="1077"/>
        <end position="1197"/>
    </location>
</feature>
<feature type="compositionally biased region" description="Low complexity" evidence="2">
    <location>
        <begin position="335"/>
        <end position="358"/>
    </location>
</feature>
<dbReference type="InterPro" id="IPR001849">
    <property type="entry name" value="PH_domain"/>
</dbReference>
<feature type="compositionally biased region" description="Low complexity" evidence="2">
    <location>
        <begin position="1366"/>
        <end position="1375"/>
    </location>
</feature>
<feature type="region of interest" description="Disordered" evidence="2">
    <location>
        <begin position="203"/>
        <end position="223"/>
    </location>
</feature>
<gene>
    <name evidence="5" type="ORF">QBC36DRAFT_85002</name>
</gene>
<feature type="compositionally biased region" description="Polar residues" evidence="2">
    <location>
        <begin position="480"/>
        <end position="503"/>
    </location>
</feature>
<feature type="coiled-coil region" evidence="1">
    <location>
        <begin position="983"/>
        <end position="1010"/>
    </location>
</feature>
<feature type="region of interest" description="Disordered" evidence="2">
    <location>
        <begin position="1"/>
        <end position="103"/>
    </location>
</feature>
<dbReference type="InterPro" id="IPR035999">
    <property type="entry name" value="Sec7_dom_sf"/>
</dbReference>
<accession>A0AAN7AAC9</accession>
<dbReference type="EMBL" id="MU866122">
    <property type="protein sequence ID" value="KAK4179199.1"/>
    <property type="molecule type" value="Genomic_DNA"/>
</dbReference>
<dbReference type="InterPro" id="IPR023394">
    <property type="entry name" value="Sec7_C_sf"/>
</dbReference>
<keyword evidence="1" id="KW-0175">Coiled coil</keyword>
<dbReference type="GO" id="GO:0032012">
    <property type="term" value="P:regulation of ARF protein signal transduction"/>
    <property type="evidence" value="ECO:0007669"/>
    <property type="project" value="InterPro"/>
</dbReference>
<sequence length="1514" mass="166754">MPFLRRRGNVGSETDMRRHSLFDALPGVPSLKETPIRAESSTSDLPTTLTSVAEDAPAPAAVPPSPATPTSPTELPRDSISVTSTHAQEQPRASVSLAVPDDPNKHRRFSMLRFRNASDSQLAAKAKLHAAAEKAPPMPRRTCQSVALRERSARQSLNFKLLTQNETAPEIITTAPTTTFDGIAPRKKTSRMNFAARLRRSGEISRTELGDQSNERLGLGTMGDRRVSLVPEESSSASSSGNAIGKQSVTFDEPSRASFSHAPPAYGDDHSSTLTLPATRLSESSRSDASSGDRVYGSTTITTQTTHTTTTFFKLGRRKKQTDSLFPIAHLQPKNKSTMTNNSNLSSSSLSVPTLGSTDRLTTSKSSPNGSQLTPTPSRTPSRNGGTASPTQTVTLFSKGNASPATALFRPNSRHSGHSSPTRTYIHRRGRSSTMSSLGNNTPRESVEEHLTLPSRTSMSTSRKSFGDLLGLSRLRHNNDSISSRHGTLTPATPASSASKNNSLQISRESIVLPERRDDDTPARYLERLLEVVSRSVVAAALSKNTEPFAQAVLRSYMRGFMFFGDPMDMALRKLLMEAELPKETQQIDRFVQAFANRYHECNPGIYASPDQAYFIAFSLLILHTDVFNKNNKHKMQKVDYLKNTRGEGIYEEVLEVFYDNITYTPFIHVEDDFDINGERIVPHKVKKKPFLLNGAPDPARRTIKEPVDPYAVILDGKLDLLRPNFRDVMHLDDPYNYLGTAKVLNMKELQKTFFKTGVLQIVSARSRPDAFMTEKTASNPEEAHPGIVDIKVTKVGLLWRKDAKKKKTRSPWQEWGAILTGAQLYFFRNSTWVKSLMHQQKDHLRKGHDGDPCIFKPPLEVFKPDALMSTDGAVALMDKSYNKHKHAFVYVKNGGLEEVLLAEDEDEMNDWLAKLNYAAAFRTSGVRMRGVIGGNLDGQGRRALRRLDGDNVQVIQTPTGEVTVSRSRIDHKMAQDILAARREIMMQKITDADEKLKEVEKTHADQHRNARHLSLLTPISQKTRDSLLLAGARIAAQLKWTRMEIWKLKCHRDILSLDLEEERQLLDFPADSQLQVPITREDSRGSNLTAQKSTRSPAPLSLTRTSTVTSKSEGSSPVTEVFQTPPTSATSTSFLKQERTWESPATVLDQGDHRKASVSTAISSHSIPATPPRKRTESGAAVEKPTFEEPGEDVDADERDLLAKAGLLETVNSETKSSAAGDEPFDTPERRGRHSNSTSADRLEKTNIRRSLQRTLREGAGHLSSHRHRKGKDSTSSATNADESRDSPDSFPRSTGSFVVHGKKASVITFNNDLQIQGLTAEERIRQRMHRGDDAGSVRTGPSEGTDFQSILTARSASEREHRGSAASASTATARSFRELHRKYSSAQAAHKTLGNLALPSDEDSDAAVSFSDGRHTPLPPIDGEEELEIENALPQFSANALTSALESAVEEEDDADLPTAREERNTVYFTPPPGSPVKEVVSSDNKDVEDDVVLPKDGGDRIASPPLQCVGA</sequence>
<feature type="region of interest" description="Disordered" evidence="2">
    <location>
        <begin position="1356"/>
        <end position="1377"/>
    </location>
</feature>
<evidence type="ECO:0000259" key="3">
    <source>
        <dbReference type="PROSITE" id="PS50003"/>
    </source>
</evidence>
<dbReference type="InterPro" id="IPR011993">
    <property type="entry name" value="PH-like_dom_sf"/>
</dbReference>
<dbReference type="Proteomes" id="UP001302321">
    <property type="component" value="Unassembled WGS sequence"/>
</dbReference>
<dbReference type="Pfam" id="PF00169">
    <property type="entry name" value="PH"/>
    <property type="match status" value="1"/>
</dbReference>
<dbReference type="PANTHER" id="PTHR10663">
    <property type="entry name" value="GUANYL-NUCLEOTIDE EXCHANGE FACTOR"/>
    <property type="match status" value="1"/>
</dbReference>
<dbReference type="Gene3D" id="1.10.1000.11">
    <property type="entry name" value="Arf Nucleotide-binding Site Opener,domain 2"/>
    <property type="match status" value="1"/>
</dbReference>
<dbReference type="GO" id="GO:0005085">
    <property type="term" value="F:guanyl-nucleotide exchange factor activity"/>
    <property type="evidence" value="ECO:0007669"/>
    <property type="project" value="InterPro"/>
</dbReference>
<dbReference type="FunFam" id="1.10.1000.11:FF:000002">
    <property type="entry name" value="Cytohesin 1"/>
    <property type="match status" value="1"/>
</dbReference>
<dbReference type="SMART" id="SM00233">
    <property type="entry name" value="PH"/>
    <property type="match status" value="1"/>
</dbReference>
<dbReference type="PROSITE" id="PS50190">
    <property type="entry name" value="SEC7"/>
    <property type="match status" value="1"/>
</dbReference>
<evidence type="ECO:0008006" key="7">
    <source>
        <dbReference type="Google" id="ProtNLM"/>
    </source>
</evidence>
<feature type="compositionally biased region" description="Polar residues" evidence="2">
    <location>
        <begin position="1158"/>
        <end position="1168"/>
    </location>
</feature>
<dbReference type="CDD" id="cd00171">
    <property type="entry name" value="Sec7"/>
    <property type="match status" value="1"/>
</dbReference>
<feature type="compositionally biased region" description="Polar residues" evidence="2">
    <location>
        <begin position="80"/>
        <end position="93"/>
    </location>
</feature>
<comment type="caution">
    <text evidence="5">The sequence shown here is derived from an EMBL/GenBank/DDBJ whole genome shotgun (WGS) entry which is preliminary data.</text>
</comment>
<feature type="region of interest" description="Disordered" evidence="2">
    <location>
        <begin position="478"/>
        <end position="503"/>
    </location>
</feature>
<evidence type="ECO:0000259" key="4">
    <source>
        <dbReference type="PROSITE" id="PS50190"/>
    </source>
</evidence>
<dbReference type="PROSITE" id="PS50003">
    <property type="entry name" value="PH_DOMAIN"/>
    <property type="match status" value="1"/>
</dbReference>
<dbReference type="InterPro" id="IPR000904">
    <property type="entry name" value="Sec7_dom"/>
</dbReference>
<name>A0AAN7AAC9_9PEZI</name>
<reference evidence="5" key="2">
    <citation type="submission" date="2023-05" db="EMBL/GenBank/DDBJ databases">
        <authorList>
            <consortium name="Lawrence Berkeley National Laboratory"/>
            <person name="Steindorff A."/>
            <person name="Hensen N."/>
            <person name="Bonometti L."/>
            <person name="Westerberg I."/>
            <person name="Brannstrom I.O."/>
            <person name="Guillou S."/>
            <person name="Cros-Aarteil S."/>
            <person name="Calhoun S."/>
            <person name="Haridas S."/>
            <person name="Kuo A."/>
            <person name="Mondo S."/>
            <person name="Pangilinan J."/>
            <person name="Riley R."/>
            <person name="Labutti K."/>
            <person name="Andreopoulos B."/>
            <person name="Lipzen A."/>
            <person name="Chen C."/>
            <person name="Yanf M."/>
            <person name="Daum C."/>
            <person name="Ng V."/>
            <person name="Clum A."/>
            <person name="Ohm R."/>
            <person name="Martin F."/>
            <person name="Silar P."/>
            <person name="Natvig D."/>
            <person name="Lalanne C."/>
            <person name="Gautier V."/>
            <person name="Ament-Velasquez S.L."/>
            <person name="Kruys A."/>
            <person name="Hutchinson M.I."/>
            <person name="Powell A.J."/>
            <person name="Barry K."/>
            <person name="Miller A.N."/>
            <person name="Grigoriev I.V."/>
            <person name="Debuchy R."/>
            <person name="Gladieux P."/>
            <person name="Thoren M.H."/>
            <person name="Johannesson H."/>
        </authorList>
    </citation>
    <scope>NUCLEOTIDE SEQUENCE</scope>
    <source>
        <strain evidence="5">CBS 892.96</strain>
    </source>
</reference>
<protein>
    <recommendedName>
        <fullName evidence="7">Protein transport protein sec73</fullName>
    </recommendedName>
</protein>
<feature type="region of interest" description="Disordered" evidence="2">
    <location>
        <begin position="328"/>
        <end position="464"/>
    </location>
</feature>
<feature type="region of interest" description="Disordered" evidence="2">
    <location>
        <begin position="1397"/>
        <end position="1514"/>
    </location>
</feature>
<feature type="compositionally biased region" description="Polar residues" evidence="2">
    <location>
        <begin position="1436"/>
        <end position="1447"/>
    </location>
</feature>
<evidence type="ECO:0000256" key="1">
    <source>
        <dbReference type="SAM" id="Coils"/>
    </source>
</evidence>
<feature type="compositionally biased region" description="Polar residues" evidence="2">
    <location>
        <begin position="432"/>
        <end position="444"/>
    </location>
</feature>
<dbReference type="SMART" id="SM00222">
    <property type="entry name" value="Sec7"/>
    <property type="match status" value="1"/>
</dbReference>